<comment type="caution">
    <text evidence="1">The sequence shown here is derived from an EMBL/GenBank/DDBJ whole genome shotgun (WGS) entry which is preliminary data.</text>
</comment>
<evidence type="ECO:0000313" key="1">
    <source>
        <dbReference type="EMBL" id="MDT8998661.1"/>
    </source>
</evidence>
<organism evidence="1 2">
    <name type="scientific">Roseateles aquae</name>
    <dbReference type="NCBI Taxonomy" id="3077235"/>
    <lineage>
        <taxon>Bacteria</taxon>
        <taxon>Pseudomonadati</taxon>
        <taxon>Pseudomonadota</taxon>
        <taxon>Betaproteobacteria</taxon>
        <taxon>Burkholderiales</taxon>
        <taxon>Sphaerotilaceae</taxon>
        <taxon>Roseateles</taxon>
    </lineage>
</organism>
<sequence length="242" mass="26444">MTRIALPPWLIALPIATVVLAGCASNPLRMAKPPELAGRAAVLEVSDRSSARGLLVDESFKLGSDQVSQVKRDWDSGGGLAIGPLSTRQQREGFRYRYLGREDWDAQCEYTSQERGLQLFKSLALEDNKAHLSCACRSGSEQVQIDLDDEWKPLQGSARIGSSSYRISQIAERRTVNGMAVEQGLKSPALGYRLDDAARGQSVAAVEVLHPGRVWLAHQLPASEREPLACLMAGLMLYGPQQ</sequence>
<name>A0ABU3P7V8_9BURK</name>
<reference evidence="1" key="1">
    <citation type="submission" date="2023-09" db="EMBL/GenBank/DDBJ databases">
        <title>Paucibacter sp. APW11 Genome sequencing and assembly.</title>
        <authorList>
            <person name="Kim I."/>
        </authorList>
    </citation>
    <scope>NUCLEOTIDE SEQUENCE</scope>
    <source>
        <strain evidence="1">APW11</strain>
    </source>
</reference>
<dbReference type="RefSeq" id="WP_315649117.1">
    <property type="nucleotide sequence ID" value="NZ_JAVXZY010000001.1"/>
</dbReference>
<dbReference type="EMBL" id="JAVXZY010000001">
    <property type="protein sequence ID" value="MDT8998661.1"/>
    <property type="molecule type" value="Genomic_DNA"/>
</dbReference>
<evidence type="ECO:0000313" key="2">
    <source>
        <dbReference type="Proteomes" id="UP001246372"/>
    </source>
</evidence>
<protein>
    <recommendedName>
        <fullName evidence="3">Lipoprotein</fullName>
    </recommendedName>
</protein>
<gene>
    <name evidence="1" type="ORF">RQP53_05190</name>
</gene>
<dbReference type="Proteomes" id="UP001246372">
    <property type="component" value="Unassembled WGS sequence"/>
</dbReference>
<evidence type="ECO:0008006" key="3">
    <source>
        <dbReference type="Google" id="ProtNLM"/>
    </source>
</evidence>
<keyword evidence="2" id="KW-1185">Reference proteome</keyword>
<accession>A0ABU3P7V8</accession>
<proteinExistence type="predicted"/>
<dbReference type="PROSITE" id="PS51257">
    <property type="entry name" value="PROKAR_LIPOPROTEIN"/>
    <property type="match status" value="1"/>
</dbReference>